<dbReference type="PROSITE" id="PS01230">
    <property type="entry name" value="TRMA_1"/>
    <property type="match status" value="1"/>
</dbReference>
<dbReference type="Pfam" id="PF01938">
    <property type="entry name" value="TRAM"/>
    <property type="match status" value="1"/>
</dbReference>
<reference evidence="7 8" key="1">
    <citation type="journal article" date="2014" name="Int. J. Syst. Evol. Microbiol.">
        <title>Jeotgalibaca dankookensis gen. nov., sp. nov., a member of the family Carnobacteriaceae, isolated from seujeot (Korean traditional food).</title>
        <authorList>
            <person name="Lee D.G."/>
            <person name="Trujillo M.E."/>
            <person name="Kang H."/>
            <person name="Ahn T.Y."/>
        </authorList>
    </citation>
    <scope>NUCLEOTIDE SEQUENCE [LARGE SCALE GENOMIC DNA]</scope>
    <source>
        <strain evidence="7 8">EX-07</strain>
    </source>
</reference>
<feature type="active site" evidence="5">
    <location>
        <position position="417"/>
    </location>
</feature>
<dbReference type="KEGG" id="jda:BW727_100086"/>
<feature type="domain" description="TRAM" evidence="6">
    <location>
        <begin position="9"/>
        <end position="67"/>
    </location>
</feature>
<evidence type="ECO:0000256" key="3">
    <source>
        <dbReference type="ARBA" id="ARBA00022691"/>
    </source>
</evidence>
<evidence type="ECO:0000256" key="1">
    <source>
        <dbReference type="ARBA" id="ARBA00022603"/>
    </source>
</evidence>
<dbReference type="Gene3D" id="2.40.50.1070">
    <property type="match status" value="1"/>
</dbReference>
<dbReference type="InterPro" id="IPR012340">
    <property type="entry name" value="NA-bd_OB-fold"/>
</dbReference>
<evidence type="ECO:0000313" key="8">
    <source>
        <dbReference type="Proteomes" id="UP000188993"/>
    </source>
</evidence>
<keyword evidence="1 4" id="KW-0489">Methyltransferase</keyword>
<evidence type="ECO:0000313" key="7">
    <source>
        <dbReference type="EMBL" id="AQS52496.1"/>
    </source>
</evidence>
<dbReference type="GO" id="GO:0070475">
    <property type="term" value="P:rRNA base methylation"/>
    <property type="evidence" value="ECO:0007669"/>
    <property type="project" value="TreeGrafter"/>
</dbReference>
<name>A0A1S6ILT2_9LACT</name>
<dbReference type="Proteomes" id="UP000188993">
    <property type="component" value="Chromosome"/>
</dbReference>
<keyword evidence="8" id="KW-1185">Reference proteome</keyword>
<dbReference type="InterPro" id="IPR010280">
    <property type="entry name" value="U5_MeTrfase_fam"/>
</dbReference>
<dbReference type="InterPro" id="IPR029063">
    <property type="entry name" value="SAM-dependent_MTases_sf"/>
</dbReference>
<dbReference type="InterPro" id="IPR030390">
    <property type="entry name" value="MeTrfase_TrmA_AS"/>
</dbReference>
<dbReference type="FunFam" id="2.40.50.1070:FF:000003">
    <property type="entry name" value="23S rRNA (Uracil-5-)-methyltransferase RumA"/>
    <property type="match status" value="1"/>
</dbReference>
<dbReference type="Gene3D" id="2.40.50.140">
    <property type="entry name" value="Nucleic acid-binding proteins"/>
    <property type="match status" value="1"/>
</dbReference>
<dbReference type="Gene3D" id="3.40.50.150">
    <property type="entry name" value="Vaccinia Virus protein VP39"/>
    <property type="match status" value="1"/>
</dbReference>
<dbReference type="PANTHER" id="PTHR11061">
    <property type="entry name" value="RNA M5U METHYLTRANSFERASE"/>
    <property type="match status" value="1"/>
</dbReference>
<feature type="binding site" evidence="4">
    <location>
        <position position="292"/>
    </location>
    <ligand>
        <name>S-adenosyl-L-methionine</name>
        <dbReference type="ChEBI" id="CHEBI:59789"/>
    </ligand>
</feature>
<dbReference type="EMBL" id="CP019728">
    <property type="protein sequence ID" value="AQS52496.1"/>
    <property type="molecule type" value="Genomic_DNA"/>
</dbReference>
<accession>A0A1S6ILT2</accession>
<feature type="active site" description="Nucleophile" evidence="4">
    <location>
        <position position="417"/>
    </location>
</feature>
<gene>
    <name evidence="7" type="primary">rlmCD_1</name>
    <name evidence="7" type="ORF">BW727_100086</name>
</gene>
<dbReference type="CDD" id="cd02440">
    <property type="entry name" value="AdoMet_MTases"/>
    <property type="match status" value="1"/>
</dbReference>
<feature type="binding site" evidence="4">
    <location>
        <position position="390"/>
    </location>
    <ligand>
        <name>S-adenosyl-L-methionine</name>
        <dbReference type="ChEBI" id="CHEBI:59789"/>
    </ligand>
</feature>
<dbReference type="GO" id="GO:0070041">
    <property type="term" value="F:rRNA (uridine-C5-)-methyltransferase activity"/>
    <property type="evidence" value="ECO:0007669"/>
    <property type="project" value="TreeGrafter"/>
</dbReference>
<dbReference type="SUPFAM" id="SSF53335">
    <property type="entry name" value="S-adenosyl-L-methionine-dependent methyltransferases"/>
    <property type="match status" value="1"/>
</dbReference>
<comment type="similarity">
    <text evidence="4">Belongs to the class I-like SAM-binding methyltransferase superfamily. RNA M5U methyltransferase family.</text>
</comment>
<dbReference type="AlphaFoldDB" id="A0A1S6ILT2"/>
<dbReference type="EC" id="2.1.1.189" evidence="7"/>
<evidence type="ECO:0000256" key="2">
    <source>
        <dbReference type="ARBA" id="ARBA00022679"/>
    </source>
</evidence>
<sequence length="462" mass="51626">MKTNYEAAPVTKNEKLTVSFEDLTSEGMGVAKVDGYPLFVVDGLPGESAIVKVTKVGKSYGFARMEERLTSSQDRVPAIDVLGTRVGTMPLQHLRYSAQLDFKQDLVKRDLNRIAKLPEIKVLPTIGMSNPWGYRNKAQIPVRADKNGKLVTGFFRKGTHELVPMENFHIQDPKIDEAIVKVRDILQEYGVKGYDEKRNTGNIRHIMIRRGYHTGEMMVVLVTRTAKLFPMSKIIPDIREALPEVVSIVQNVNPKRTNVILGDENIVLYGEDVYHDTLLGHTFAISSKSFYQINPVQTERLYQIALDAAKLTGKETVIDAFCGIGTLSISLAEKAQHVFGLEIVPDAIEMAERNAKENNITNITFEVGAAEELLPKWVENGRKADVILVDPPRKGLEAAFIDAAVEMSPERIVYVSCNPSTLARDLALFDEKGYQAREVQPVDMFPQTLHVECIVLMEKVAD</sequence>
<dbReference type="RefSeq" id="WP_062470618.1">
    <property type="nucleotide sequence ID" value="NZ_BBYN01000022.1"/>
</dbReference>
<proteinExistence type="inferred from homology"/>
<keyword evidence="3 4" id="KW-0949">S-adenosyl-L-methionine</keyword>
<organism evidence="7 8">
    <name type="scientific">Jeotgalibaca dankookensis</name>
    <dbReference type="NCBI Taxonomy" id="708126"/>
    <lineage>
        <taxon>Bacteria</taxon>
        <taxon>Bacillati</taxon>
        <taxon>Bacillota</taxon>
        <taxon>Bacilli</taxon>
        <taxon>Lactobacillales</taxon>
        <taxon>Carnobacteriaceae</taxon>
        <taxon>Jeotgalibaca</taxon>
    </lineage>
</organism>
<evidence type="ECO:0000256" key="5">
    <source>
        <dbReference type="PROSITE-ProRule" id="PRU10015"/>
    </source>
</evidence>
<evidence type="ECO:0000259" key="6">
    <source>
        <dbReference type="PROSITE" id="PS50926"/>
    </source>
</evidence>
<feature type="binding site" evidence="4">
    <location>
        <position position="321"/>
    </location>
    <ligand>
        <name>S-adenosyl-L-methionine</name>
        <dbReference type="ChEBI" id="CHEBI:59789"/>
    </ligand>
</feature>
<dbReference type="PROSITE" id="PS01231">
    <property type="entry name" value="TRMA_2"/>
    <property type="match status" value="1"/>
</dbReference>
<dbReference type="InterPro" id="IPR030391">
    <property type="entry name" value="MeTrfase_TrmA_CS"/>
</dbReference>
<feature type="binding site" evidence="4">
    <location>
        <position position="342"/>
    </location>
    <ligand>
        <name>S-adenosyl-L-methionine</name>
        <dbReference type="ChEBI" id="CHEBI:59789"/>
    </ligand>
</feature>
<dbReference type="PANTHER" id="PTHR11061:SF30">
    <property type="entry name" value="TRNA (URACIL(54)-C(5))-METHYLTRANSFERASE"/>
    <property type="match status" value="1"/>
</dbReference>
<protein>
    <submittedName>
        <fullName evidence="7">23S rRNA (Uracil-C(5))-methyltransferase RlmCD</fullName>
        <ecNumber evidence="7">2.1.1.189</ecNumber>
    </submittedName>
</protein>
<dbReference type="InterPro" id="IPR002792">
    <property type="entry name" value="TRAM_dom"/>
</dbReference>
<dbReference type="NCBIfam" id="TIGR00479">
    <property type="entry name" value="rumA"/>
    <property type="match status" value="1"/>
</dbReference>
<dbReference type="FunFam" id="3.40.50.150:FF:000009">
    <property type="entry name" value="23S rRNA (Uracil(1939)-C(5))-methyltransferase RlmD"/>
    <property type="match status" value="1"/>
</dbReference>
<dbReference type="STRING" id="708126.BW727_100086"/>
<dbReference type="Pfam" id="PF05958">
    <property type="entry name" value="tRNA_U5-meth_tr"/>
    <property type="match status" value="1"/>
</dbReference>
<dbReference type="PROSITE" id="PS50926">
    <property type="entry name" value="TRAM"/>
    <property type="match status" value="1"/>
</dbReference>
<dbReference type="OrthoDB" id="9804590at2"/>
<keyword evidence="2 4" id="KW-0808">Transferase</keyword>
<dbReference type="SUPFAM" id="SSF50249">
    <property type="entry name" value="Nucleic acid-binding proteins"/>
    <property type="match status" value="1"/>
</dbReference>
<evidence type="ECO:0000256" key="4">
    <source>
        <dbReference type="PROSITE-ProRule" id="PRU01024"/>
    </source>
</evidence>
<dbReference type="PROSITE" id="PS51687">
    <property type="entry name" value="SAM_MT_RNA_M5U"/>
    <property type="match status" value="1"/>
</dbReference>